<name>A0A0V8GDT2_9BACL</name>
<dbReference type="AlphaFoldDB" id="A0A0V8GDT2"/>
<feature type="region of interest" description="Disordered" evidence="1">
    <location>
        <begin position="484"/>
        <end position="509"/>
    </location>
</feature>
<dbReference type="Pfam" id="PF04244">
    <property type="entry name" value="DPRP"/>
    <property type="match status" value="1"/>
</dbReference>
<dbReference type="InterPro" id="IPR014729">
    <property type="entry name" value="Rossmann-like_a/b/a_fold"/>
</dbReference>
<dbReference type="InterPro" id="IPR036134">
    <property type="entry name" value="Crypto/Photolyase_FAD-like_sf"/>
</dbReference>
<protein>
    <submittedName>
        <fullName evidence="2">Deoxyribodipyrimidine photolyase</fullName>
    </submittedName>
</protein>
<dbReference type="InterPro" id="IPR052551">
    <property type="entry name" value="UV-DNA_repair_photolyase"/>
</dbReference>
<evidence type="ECO:0000313" key="3">
    <source>
        <dbReference type="Proteomes" id="UP000053797"/>
    </source>
</evidence>
<dbReference type="PANTHER" id="PTHR38657">
    <property type="entry name" value="SLR1343 PROTEIN"/>
    <property type="match status" value="1"/>
</dbReference>
<dbReference type="InterPro" id="IPR007357">
    <property type="entry name" value="PhrB-like"/>
</dbReference>
<dbReference type="Gene3D" id="1.10.10.1710">
    <property type="entry name" value="Deoxyribodipyrimidine photolyase-related"/>
    <property type="match status" value="1"/>
</dbReference>
<dbReference type="PANTHER" id="PTHR38657:SF1">
    <property type="entry name" value="SLR1343 PROTEIN"/>
    <property type="match status" value="1"/>
</dbReference>
<dbReference type="GO" id="GO:0016829">
    <property type="term" value="F:lyase activity"/>
    <property type="evidence" value="ECO:0007669"/>
    <property type="project" value="UniProtKB-KW"/>
</dbReference>
<organism evidence="2 3">
    <name type="scientific">Exiguobacterium indicum</name>
    <dbReference type="NCBI Taxonomy" id="296995"/>
    <lineage>
        <taxon>Bacteria</taxon>
        <taxon>Bacillati</taxon>
        <taxon>Bacillota</taxon>
        <taxon>Bacilli</taxon>
        <taxon>Bacillales</taxon>
        <taxon>Bacillales Family XII. Incertae Sedis</taxon>
        <taxon>Exiguobacterium</taxon>
    </lineage>
</organism>
<feature type="compositionally biased region" description="Basic residues" evidence="1">
    <location>
        <begin position="489"/>
        <end position="498"/>
    </location>
</feature>
<proteinExistence type="predicted"/>
<dbReference type="OrthoDB" id="5288100at2"/>
<comment type="caution">
    <text evidence="2">The sequence shown here is derived from an EMBL/GenBank/DDBJ whole genome shotgun (WGS) entry which is preliminary data.</text>
</comment>
<dbReference type="RefSeq" id="WP_058265622.1">
    <property type="nucleotide sequence ID" value="NZ_FMYN01000004.1"/>
</dbReference>
<evidence type="ECO:0000256" key="1">
    <source>
        <dbReference type="SAM" id="MobiDB-lite"/>
    </source>
</evidence>
<accession>A0A0V8GDT2</accession>
<dbReference type="Gene3D" id="3.40.50.620">
    <property type="entry name" value="HUPs"/>
    <property type="match status" value="1"/>
</dbReference>
<dbReference type="Gene3D" id="1.10.579.10">
    <property type="entry name" value="DNA Cyclobutane Dipyrimidine Photolyase, subunit A, domain 3"/>
    <property type="match status" value="1"/>
</dbReference>
<gene>
    <name evidence="2" type="ORF">AS033_11810</name>
</gene>
<dbReference type="Gene3D" id="1.25.40.80">
    <property type="match status" value="1"/>
</dbReference>
<dbReference type="EMBL" id="LNQL01000004">
    <property type="protein sequence ID" value="KSU48303.1"/>
    <property type="molecule type" value="Genomic_DNA"/>
</dbReference>
<dbReference type="Proteomes" id="UP000053797">
    <property type="component" value="Unassembled WGS sequence"/>
</dbReference>
<sequence length="509" mass="58976">MATRWIFGNQLNHDLPLLQEANKQDDVILMVEATSRSKWKTYHKQKLVLVFSAMRHFAEELREKGFTVDYREADSFDQAFKAHRKDHNPDHVFYTAITDEPMRKAMHKWQDALPKKIMVEVCSDVPLFLLTQEEAIEAIGDKPYKMDRFYRKLRKERNVLMNGSKPIGGKWSFDAENRNPAKSGTTFPDPVQFRPDCITKDVIDKVERDFSDHPGALDSFHWPVTRKEATRALHRFVEERLETFGTYQDAMLTGEDTLSHSLLSAAINLGLLTPEEVIRQVESALEDQDAPLNAVEGFIRQILGWREYMRAVYLAEMPDYASVNTLRHEADLPDFFWTGKTNMNCVAESLRPVVEHAHNHHIQRLMVLGNFANLFAISPQQTADWFNEMYIDAYDWVVLPNVLGMALHADGGTLSTKPYIASANYIHKMSDYCKGCPFHQKDMLGEDACPFNALYWDFIDRHEKRFADNPRMSMMYRQWGKRDADSKRDIRKKAKALRKQLQDGAFDTP</sequence>
<reference evidence="2 3" key="1">
    <citation type="journal article" date="2015" name="Int. J. Syst. Evol. Microbiol.">
        <title>Exiguobacterium enclense sp. nov., isolated from sediment.</title>
        <authorList>
            <person name="Dastager S.G."/>
            <person name="Mawlankar R."/>
            <person name="Sonalkar V.V."/>
            <person name="Thorat M.N."/>
            <person name="Mual P."/>
            <person name="Verma A."/>
            <person name="Krishnamurthi S."/>
            <person name="Tang S.K."/>
            <person name="Li W.J."/>
        </authorList>
    </citation>
    <scope>NUCLEOTIDE SEQUENCE [LARGE SCALE GENOMIC DNA]</scope>
    <source>
        <strain evidence="2 3">NIO-1109</strain>
    </source>
</reference>
<keyword evidence="2" id="KW-0456">Lyase</keyword>
<dbReference type="SUPFAM" id="SSF48173">
    <property type="entry name" value="Cryptochrome/photolyase FAD-binding domain"/>
    <property type="match status" value="1"/>
</dbReference>
<evidence type="ECO:0000313" key="2">
    <source>
        <dbReference type="EMBL" id="KSU48303.1"/>
    </source>
</evidence>